<feature type="site" description="Contributes to redox potential value" evidence="9">
    <location>
        <position position="33"/>
    </location>
</feature>
<dbReference type="InterPro" id="IPR017937">
    <property type="entry name" value="Thioredoxin_CS"/>
</dbReference>
<gene>
    <name evidence="12" type="primary">trxA</name>
    <name evidence="13" type="ORF">C4N22_06910</name>
    <name evidence="12" type="ORF">C4N25_07765</name>
</gene>
<dbReference type="FunFam" id="3.40.30.10:FF:000001">
    <property type="entry name" value="Thioredoxin"/>
    <property type="match status" value="1"/>
</dbReference>
<comment type="similarity">
    <text evidence="1 8">Belongs to the thioredoxin family.</text>
</comment>
<dbReference type="SUPFAM" id="SSF52833">
    <property type="entry name" value="Thioredoxin-like"/>
    <property type="match status" value="1"/>
</dbReference>
<keyword evidence="5 10" id="KW-1015">Disulfide bond</keyword>
<evidence type="ECO:0000256" key="10">
    <source>
        <dbReference type="PIRSR" id="PIRSR000077-4"/>
    </source>
</evidence>
<dbReference type="RefSeq" id="WP_022256846.1">
    <property type="nucleotide sequence ID" value="NZ_DAWEON010000003.1"/>
</dbReference>
<dbReference type="Proteomes" id="UP000250583">
    <property type="component" value="Unassembled WGS sequence"/>
</dbReference>
<dbReference type="PANTHER" id="PTHR45663">
    <property type="entry name" value="GEO12009P1"/>
    <property type="match status" value="1"/>
</dbReference>
<feature type="disulfide bond" description="Redox-active" evidence="10">
    <location>
        <begin position="31"/>
        <end position="34"/>
    </location>
</feature>
<comment type="caution">
    <text evidence="12">The sequence shown here is derived from an EMBL/GenBank/DDBJ whole genome shotgun (WGS) entry which is preliminary data.</text>
</comment>
<feature type="site" description="Contributes to redox potential value" evidence="9">
    <location>
        <position position="32"/>
    </location>
</feature>
<evidence type="ECO:0000256" key="8">
    <source>
        <dbReference type="PIRNR" id="PIRNR000077"/>
    </source>
</evidence>
<evidence type="ECO:0000256" key="6">
    <source>
        <dbReference type="ARBA" id="ARBA00023284"/>
    </source>
</evidence>
<dbReference type="Proteomes" id="UP000251634">
    <property type="component" value="Unassembled WGS sequence"/>
</dbReference>
<dbReference type="GO" id="GO:0015035">
    <property type="term" value="F:protein-disulfide reductase activity"/>
    <property type="evidence" value="ECO:0007669"/>
    <property type="project" value="UniProtKB-UniRule"/>
</dbReference>
<dbReference type="CDD" id="cd02947">
    <property type="entry name" value="TRX_family"/>
    <property type="match status" value="1"/>
</dbReference>
<dbReference type="PRINTS" id="PR00421">
    <property type="entry name" value="THIOREDOXIN"/>
</dbReference>
<dbReference type="AlphaFoldDB" id="A0A329TJX6"/>
<evidence type="ECO:0000256" key="2">
    <source>
        <dbReference type="ARBA" id="ARBA00020570"/>
    </source>
</evidence>
<evidence type="ECO:0000256" key="9">
    <source>
        <dbReference type="PIRSR" id="PIRSR000077-1"/>
    </source>
</evidence>
<protein>
    <recommendedName>
        <fullName evidence="2 7">Thioredoxin</fullName>
    </recommendedName>
</protein>
<feature type="active site" description="Nucleophile" evidence="9">
    <location>
        <position position="34"/>
    </location>
</feature>
<dbReference type="PANTHER" id="PTHR45663:SF11">
    <property type="entry name" value="GEO12009P1"/>
    <property type="match status" value="1"/>
</dbReference>
<feature type="domain" description="Thioredoxin" evidence="11">
    <location>
        <begin position="1"/>
        <end position="102"/>
    </location>
</feature>
<evidence type="ECO:0000313" key="14">
    <source>
        <dbReference type="Proteomes" id="UP000250583"/>
    </source>
</evidence>
<evidence type="ECO:0000256" key="4">
    <source>
        <dbReference type="ARBA" id="ARBA00022982"/>
    </source>
</evidence>
<dbReference type="InterPro" id="IPR005746">
    <property type="entry name" value="Thioredoxin"/>
</dbReference>
<dbReference type="PROSITE" id="PS00194">
    <property type="entry name" value="THIOREDOXIN_1"/>
    <property type="match status" value="1"/>
</dbReference>
<dbReference type="GO" id="GO:0005829">
    <property type="term" value="C:cytosol"/>
    <property type="evidence" value="ECO:0007669"/>
    <property type="project" value="TreeGrafter"/>
</dbReference>
<dbReference type="EMBL" id="PRLE01000003">
    <property type="protein sequence ID" value="RAW59452.1"/>
    <property type="molecule type" value="Genomic_DNA"/>
</dbReference>
<evidence type="ECO:0000313" key="13">
    <source>
        <dbReference type="EMBL" id="RAW59452.1"/>
    </source>
</evidence>
<evidence type="ECO:0000256" key="7">
    <source>
        <dbReference type="NCBIfam" id="TIGR01068"/>
    </source>
</evidence>
<evidence type="ECO:0000256" key="5">
    <source>
        <dbReference type="ARBA" id="ARBA00023157"/>
    </source>
</evidence>
<dbReference type="InterPro" id="IPR036249">
    <property type="entry name" value="Thioredoxin-like_sf"/>
</dbReference>
<dbReference type="NCBIfam" id="TIGR01068">
    <property type="entry name" value="thioredoxin"/>
    <property type="match status" value="1"/>
</dbReference>
<dbReference type="PROSITE" id="PS51352">
    <property type="entry name" value="THIOREDOXIN_2"/>
    <property type="match status" value="1"/>
</dbReference>
<proteinExistence type="inferred from homology"/>
<accession>A0A329TJX6</accession>
<keyword evidence="6 10" id="KW-0676">Redox-active center</keyword>
<feature type="site" description="Deprotonates C-terminal active site Cys" evidence="9">
    <location>
        <position position="25"/>
    </location>
</feature>
<sequence length="102" mass="11081">MAVINITSANFESEVLHSDKPVLLDFWATWCGPCRMLSPIVDEVAEERGDIKVGKVNVDEQPELAGQFDVMSIPTLLVFENGKLVNRAVGARPKSGVLSLLG</sequence>
<dbReference type="PIRSF" id="PIRSF000077">
    <property type="entry name" value="Thioredoxin"/>
    <property type="match status" value="1"/>
</dbReference>
<dbReference type="Pfam" id="PF00085">
    <property type="entry name" value="Thioredoxin"/>
    <property type="match status" value="1"/>
</dbReference>
<evidence type="ECO:0000259" key="11">
    <source>
        <dbReference type="PROSITE" id="PS51352"/>
    </source>
</evidence>
<dbReference type="Gene3D" id="3.40.30.10">
    <property type="entry name" value="Glutaredoxin"/>
    <property type="match status" value="1"/>
</dbReference>
<keyword evidence="4" id="KW-0249">Electron transport</keyword>
<evidence type="ECO:0000256" key="3">
    <source>
        <dbReference type="ARBA" id="ARBA00022448"/>
    </source>
</evidence>
<name>A0A329TJX6_9FIRM</name>
<keyword evidence="3" id="KW-0813">Transport</keyword>
<dbReference type="GO" id="GO:0045454">
    <property type="term" value="P:cell redox homeostasis"/>
    <property type="evidence" value="ECO:0007669"/>
    <property type="project" value="TreeGrafter"/>
</dbReference>
<evidence type="ECO:0000313" key="12">
    <source>
        <dbReference type="EMBL" id="RAW50067.1"/>
    </source>
</evidence>
<reference evidence="14 15" key="1">
    <citation type="submission" date="2018-02" db="EMBL/GenBank/DDBJ databases">
        <title>Complete genome sequencing of Faecalibacterium prausnitzii strains isolated from the human gut.</title>
        <authorList>
            <person name="Fitzgerald B.C."/>
            <person name="Shkoporov A.N."/>
            <person name="Ross P.R."/>
            <person name="Hill C."/>
        </authorList>
    </citation>
    <scope>NUCLEOTIDE SEQUENCE [LARGE SCALE GENOMIC DNA]</scope>
    <source>
        <strain evidence="13 14">APC923/61-1</strain>
        <strain evidence="12 15">APC942/8-14-2</strain>
    </source>
</reference>
<evidence type="ECO:0000256" key="1">
    <source>
        <dbReference type="ARBA" id="ARBA00008987"/>
    </source>
</evidence>
<organism evidence="12 15">
    <name type="scientific">Faecalibacterium prausnitzii</name>
    <dbReference type="NCBI Taxonomy" id="853"/>
    <lineage>
        <taxon>Bacteria</taxon>
        <taxon>Bacillati</taxon>
        <taxon>Bacillota</taxon>
        <taxon>Clostridia</taxon>
        <taxon>Eubacteriales</taxon>
        <taxon>Oscillospiraceae</taxon>
        <taxon>Faecalibacterium</taxon>
    </lineage>
</organism>
<dbReference type="OrthoDB" id="9790390at2"/>
<evidence type="ECO:0000313" key="15">
    <source>
        <dbReference type="Proteomes" id="UP000251634"/>
    </source>
</evidence>
<feature type="active site" description="Nucleophile" evidence="9">
    <location>
        <position position="31"/>
    </location>
</feature>
<dbReference type="EMBL" id="PRKZ01000004">
    <property type="protein sequence ID" value="RAW50067.1"/>
    <property type="molecule type" value="Genomic_DNA"/>
</dbReference>
<dbReference type="InterPro" id="IPR013766">
    <property type="entry name" value="Thioredoxin_domain"/>
</dbReference>